<dbReference type="PANTHER" id="PTHR43479">
    <property type="entry name" value="ACREF/ENVCD OPERON REPRESSOR-RELATED"/>
    <property type="match status" value="1"/>
</dbReference>
<evidence type="ECO:0000256" key="1">
    <source>
        <dbReference type="ARBA" id="ARBA00023125"/>
    </source>
</evidence>
<dbReference type="Pfam" id="PF14278">
    <property type="entry name" value="TetR_C_8"/>
    <property type="match status" value="1"/>
</dbReference>
<dbReference type="InterPro" id="IPR001647">
    <property type="entry name" value="HTH_TetR"/>
</dbReference>
<proteinExistence type="predicted"/>
<dbReference type="Gene3D" id="1.10.357.10">
    <property type="entry name" value="Tetracycline Repressor, domain 2"/>
    <property type="match status" value="1"/>
</dbReference>
<keyword evidence="5" id="KW-1185">Reference proteome</keyword>
<dbReference type="AlphaFoldDB" id="A0A4Q2K8P5"/>
<reference evidence="4 5" key="1">
    <citation type="journal article" date="2019" name="Gut">
        <title>Antibiotics-induced monodominance of a novel gut bacterial order.</title>
        <authorList>
            <person name="Hildebrand F."/>
            <person name="Moitinho-Silva L."/>
            <person name="Blasche S."/>
            <person name="Jahn M.T."/>
            <person name="Gossmann T.I."/>
            <person name="Heuerta-Cepas J."/>
            <person name="Hercog R."/>
            <person name="Luetge M."/>
            <person name="Bahram M."/>
            <person name="Pryszlak A."/>
            <person name="Alves R.J."/>
            <person name="Waszak S.M."/>
            <person name="Zhu A."/>
            <person name="Ye L."/>
            <person name="Costea P.I."/>
            <person name="Aalvink S."/>
            <person name="Belzer C."/>
            <person name="Forslund S.K."/>
            <person name="Sunagawa S."/>
            <person name="Hentschel U."/>
            <person name="Merten C."/>
            <person name="Patil K.R."/>
            <person name="Benes V."/>
            <person name="Bork P."/>
        </authorList>
    </citation>
    <scope>NUCLEOTIDE SEQUENCE [LARGE SCALE GENOMIC DNA]</scope>
    <source>
        <strain evidence="4 5">HDS1380</strain>
    </source>
</reference>
<dbReference type="OrthoDB" id="9810250at2"/>
<feature type="DNA-binding region" description="H-T-H motif" evidence="2">
    <location>
        <begin position="32"/>
        <end position="51"/>
    </location>
</feature>
<dbReference type="RefSeq" id="WP_129223355.1">
    <property type="nucleotide sequence ID" value="NZ_SDOZ01000002.1"/>
</dbReference>
<accession>A0A4Q2K8P5</accession>
<feature type="domain" description="HTH tetR-type" evidence="3">
    <location>
        <begin position="9"/>
        <end position="69"/>
    </location>
</feature>
<dbReference type="InterPro" id="IPR039532">
    <property type="entry name" value="TetR_C_Firmicutes"/>
</dbReference>
<dbReference type="GO" id="GO:0003677">
    <property type="term" value="F:DNA binding"/>
    <property type="evidence" value="ECO:0007669"/>
    <property type="project" value="UniProtKB-UniRule"/>
</dbReference>
<protein>
    <submittedName>
        <fullName evidence="4">TetR/AcrR family transcriptional regulator</fullName>
    </submittedName>
</protein>
<dbReference type="InterPro" id="IPR050624">
    <property type="entry name" value="HTH-type_Tx_Regulator"/>
</dbReference>
<dbReference type="Pfam" id="PF00440">
    <property type="entry name" value="TetR_N"/>
    <property type="match status" value="1"/>
</dbReference>
<dbReference type="EMBL" id="SDOZ01000002">
    <property type="protein sequence ID" value="RXZ61058.1"/>
    <property type="molecule type" value="Genomic_DNA"/>
</dbReference>
<gene>
    <name evidence="4" type="ORF">ESZ91_01375</name>
</gene>
<dbReference type="SUPFAM" id="SSF46689">
    <property type="entry name" value="Homeodomain-like"/>
    <property type="match status" value="1"/>
</dbReference>
<evidence type="ECO:0000313" key="5">
    <source>
        <dbReference type="Proteomes" id="UP000291269"/>
    </source>
</evidence>
<dbReference type="PROSITE" id="PS50977">
    <property type="entry name" value="HTH_TETR_2"/>
    <property type="match status" value="1"/>
</dbReference>
<dbReference type="InterPro" id="IPR009057">
    <property type="entry name" value="Homeodomain-like_sf"/>
</dbReference>
<evidence type="ECO:0000313" key="4">
    <source>
        <dbReference type="EMBL" id="RXZ61058.1"/>
    </source>
</evidence>
<evidence type="ECO:0000256" key="2">
    <source>
        <dbReference type="PROSITE-ProRule" id="PRU00335"/>
    </source>
</evidence>
<evidence type="ECO:0000259" key="3">
    <source>
        <dbReference type="PROSITE" id="PS50977"/>
    </source>
</evidence>
<dbReference type="Proteomes" id="UP000291269">
    <property type="component" value="Unassembled WGS sequence"/>
</dbReference>
<keyword evidence="1 2" id="KW-0238">DNA-binding</keyword>
<comment type="caution">
    <text evidence="4">The sequence shown here is derived from an EMBL/GenBank/DDBJ whole genome shotgun (WGS) entry which is preliminary data.</text>
</comment>
<name>A0A4Q2K8P5_9FIRM</name>
<sequence length="197" mass="23146">MNKAESKYFNTANLMDEALMRLLEHKDYEYITVKEVCKKAGVNRSTFYLHYEKMDDLLAESLERLNQTFLSYFEGQTPEIISKIDESPLSELIFLTNDYLLPYLNFVFENKHVMRAAFRQPYALNAGSTVKKMYRHVFEPIMKRFAVPKEERPFYAAYYVNGIAAVLREWVKTDCEMPAEQVANLIVRLSLHDSKIK</sequence>
<organism evidence="4 5">
    <name type="scientific">Candidatus Borkfalkia ceftriaxoniphila</name>
    <dbReference type="NCBI Taxonomy" id="2508949"/>
    <lineage>
        <taxon>Bacteria</taxon>
        <taxon>Bacillati</taxon>
        <taxon>Bacillota</taxon>
        <taxon>Clostridia</taxon>
        <taxon>Christensenellales</taxon>
        <taxon>Christensenellaceae</taxon>
        <taxon>Candidatus Borkfalkia</taxon>
    </lineage>
</organism>
<dbReference type="PANTHER" id="PTHR43479:SF11">
    <property type="entry name" value="ACREF_ENVCD OPERON REPRESSOR-RELATED"/>
    <property type="match status" value="1"/>
</dbReference>